<gene>
    <name evidence="1" type="ORF">GGE12_004032</name>
</gene>
<sequence length="62" mass="6785">MLIVAGHYNVPAARRRTGVQFQVGNVQTHHISHSGAPVLTARWPKRSASHPLTLVNTVTLSF</sequence>
<dbReference type="AlphaFoldDB" id="A0A7W6RPG1"/>
<dbReference type="Proteomes" id="UP000533641">
    <property type="component" value="Unassembled WGS sequence"/>
</dbReference>
<name>A0A7W6RPG1_9HYPH</name>
<protein>
    <submittedName>
        <fullName evidence="1">Uncharacterized protein</fullName>
    </submittedName>
</protein>
<comment type="caution">
    <text evidence="1">The sequence shown here is derived from an EMBL/GenBank/DDBJ whole genome shotgun (WGS) entry which is preliminary data.</text>
</comment>
<evidence type="ECO:0000313" key="2">
    <source>
        <dbReference type="Proteomes" id="UP000533641"/>
    </source>
</evidence>
<accession>A0A7W6RPG1</accession>
<dbReference type="EMBL" id="JACIGM010000008">
    <property type="protein sequence ID" value="MBB4276235.1"/>
    <property type="molecule type" value="Genomic_DNA"/>
</dbReference>
<evidence type="ECO:0000313" key="1">
    <source>
        <dbReference type="EMBL" id="MBB4276235.1"/>
    </source>
</evidence>
<proteinExistence type="predicted"/>
<organism evidence="1 2">
    <name type="scientific">Rhizobium mongolense</name>
    <dbReference type="NCBI Taxonomy" id="57676"/>
    <lineage>
        <taxon>Bacteria</taxon>
        <taxon>Pseudomonadati</taxon>
        <taxon>Pseudomonadota</taxon>
        <taxon>Alphaproteobacteria</taxon>
        <taxon>Hyphomicrobiales</taxon>
        <taxon>Rhizobiaceae</taxon>
        <taxon>Rhizobium/Agrobacterium group</taxon>
        <taxon>Rhizobium</taxon>
    </lineage>
</organism>
<reference evidence="1 2" key="1">
    <citation type="submission" date="2020-08" db="EMBL/GenBank/DDBJ databases">
        <title>Genomic Encyclopedia of Type Strains, Phase IV (KMG-V): Genome sequencing to study the core and pangenomes of soil and plant-associated prokaryotes.</title>
        <authorList>
            <person name="Whitman W."/>
        </authorList>
    </citation>
    <scope>NUCLEOTIDE SEQUENCE [LARGE SCALE GENOMIC DNA]</scope>
    <source>
        <strain evidence="1 2">SEMIA 402</strain>
    </source>
</reference>